<organism evidence="3 4">
    <name type="scientific">Undibacterium arcticum</name>
    <dbReference type="NCBI Taxonomy" id="1762892"/>
    <lineage>
        <taxon>Bacteria</taxon>
        <taxon>Pseudomonadati</taxon>
        <taxon>Pseudomonadota</taxon>
        <taxon>Betaproteobacteria</taxon>
        <taxon>Burkholderiales</taxon>
        <taxon>Oxalobacteraceae</taxon>
        <taxon>Undibacterium</taxon>
    </lineage>
</organism>
<accession>A0ABV7F114</accession>
<evidence type="ECO:0000256" key="2">
    <source>
        <dbReference type="SAM" id="SignalP"/>
    </source>
</evidence>
<dbReference type="PANTHER" id="PTHR39335">
    <property type="entry name" value="BLL4220 PROTEIN"/>
    <property type="match status" value="1"/>
</dbReference>
<protein>
    <recommendedName>
        <fullName evidence="5">Lipoprotein with Yx(FWY)xxD motif</fullName>
    </recommendedName>
</protein>
<feature type="region of interest" description="Disordered" evidence="1">
    <location>
        <begin position="106"/>
        <end position="127"/>
    </location>
</feature>
<proteinExistence type="predicted"/>
<evidence type="ECO:0000256" key="1">
    <source>
        <dbReference type="SAM" id="MobiDB-lite"/>
    </source>
</evidence>
<keyword evidence="4" id="KW-1185">Reference proteome</keyword>
<dbReference type="InterPro" id="IPR014558">
    <property type="entry name" value="UCP029720"/>
</dbReference>
<reference evidence="4" key="1">
    <citation type="journal article" date="2019" name="Int. J. Syst. Evol. Microbiol.">
        <title>The Global Catalogue of Microorganisms (GCM) 10K type strain sequencing project: providing services to taxonomists for standard genome sequencing and annotation.</title>
        <authorList>
            <consortium name="The Broad Institute Genomics Platform"/>
            <consortium name="The Broad Institute Genome Sequencing Center for Infectious Disease"/>
            <person name="Wu L."/>
            <person name="Ma J."/>
        </authorList>
    </citation>
    <scope>NUCLEOTIDE SEQUENCE [LARGE SCALE GENOMIC DNA]</scope>
    <source>
        <strain evidence="4">KCTC 42986</strain>
    </source>
</reference>
<keyword evidence="2" id="KW-0732">Signal</keyword>
<evidence type="ECO:0000313" key="3">
    <source>
        <dbReference type="EMBL" id="MFC3107532.1"/>
    </source>
</evidence>
<evidence type="ECO:0008006" key="5">
    <source>
        <dbReference type="Google" id="ProtNLM"/>
    </source>
</evidence>
<name>A0ABV7F114_9BURK</name>
<dbReference type="Pfam" id="PF03640">
    <property type="entry name" value="Lipoprotein_15"/>
    <property type="match status" value="2"/>
</dbReference>
<dbReference type="RefSeq" id="WP_390327400.1">
    <property type="nucleotide sequence ID" value="NZ_JBHRTP010000016.1"/>
</dbReference>
<dbReference type="PANTHER" id="PTHR39335:SF1">
    <property type="entry name" value="BLL4220 PROTEIN"/>
    <property type="match status" value="1"/>
</dbReference>
<gene>
    <name evidence="3" type="ORF">ACFOFO_06090</name>
</gene>
<comment type="caution">
    <text evidence="3">The sequence shown here is derived from an EMBL/GenBank/DDBJ whole genome shotgun (WGS) entry which is preliminary data.</text>
</comment>
<dbReference type="InterPro" id="IPR005297">
    <property type="entry name" value="Lipoprotein_repeat"/>
</dbReference>
<feature type="chain" id="PRO_5047224195" description="Lipoprotein with Yx(FWY)xxD motif" evidence="2">
    <location>
        <begin position="27"/>
        <end position="127"/>
    </location>
</feature>
<dbReference type="Proteomes" id="UP001595530">
    <property type="component" value="Unassembled WGS sequence"/>
</dbReference>
<dbReference type="EMBL" id="JBHRTP010000016">
    <property type="protein sequence ID" value="MFC3107532.1"/>
    <property type="molecule type" value="Genomic_DNA"/>
</dbReference>
<dbReference type="PIRSF" id="PIRSF029720">
    <property type="entry name" value="UCP029720"/>
    <property type="match status" value="1"/>
</dbReference>
<feature type="signal peptide" evidence="2">
    <location>
        <begin position="1"/>
        <end position="26"/>
    </location>
</feature>
<evidence type="ECO:0000313" key="4">
    <source>
        <dbReference type="Proteomes" id="UP001595530"/>
    </source>
</evidence>
<sequence>MKKISTVSASLLLSVLLSAVASTASAQLPAKEAAGVITTPSGMTLYTFDRDQMGASSCNAACATSWPPFAAKADDRVQGDYTVITRDDGSKQWALKGRALYTWSNDAKPGDKTGDGMLNNAWHAARP</sequence>